<dbReference type="EMBL" id="UINC01016120">
    <property type="protein sequence ID" value="SVA67367.1"/>
    <property type="molecule type" value="Genomic_DNA"/>
</dbReference>
<dbReference type="PANTHER" id="PTHR43103">
    <property type="entry name" value="NUCLEOSIDE-DIPHOSPHATE-SUGAR EPIMERASE"/>
    <property type="match status" value="1"/>
</dbReference>
<dbReference type="InterPro" id="IPR036291">
    <property type="entry name" value="NAD(P)-bd_dom_sf"/>
</dbReference>
<dbReference type="InterPro" id="IPR001509">
    <property type="entry name" value="Epimerase_deHydtase"/>
</dbReference>
<proteinExistence type="predicted"/>
<dbReference type="AlphaFoldDB" id="A0A381XT43"/>
<evidence type="ECO:0000256" key="1">
    <source>
        <dbReference type="ARBA" id="ARBA00022857"/>
    </source>
</evidence>
<protein>
    <recommendedName>
        <fullName evidence="3">NAD-dependent epimerase/dehydratase domain-containing protein</fullName>
    </recommendedName>
</protein>
<reference evidence="4" key="1">
    <citation type="submission" date="2018-05" db="EMBL/GenBank/DDBJ databases">
        <authorList>
            <person name="Lanie J.A."/>
            <person name="Ng W.-L."/>
            <person name="Kazmierczak K.M."/>
            <person name="Andrzejewski T.M."/>
            <person name="Davidsen T.M."/>
            <person name="Wayne K.J."/>
            <person name="Tettelin H."/>
            <person name="Glass J.I."/>
            <person name="Rusch D."/>
            <person name="Podicherti R."/>
            <person name="Tsui H.-C.T."/>
            <person name="Winkler M.E."/>
        </authorList>
    </citation>
    <scope>NUCLEOTIDE SEQUENCE</scope>
</reference>
<name>A0A381XT43_9ZZZZ</name>
<accession>A0A381XT43</accession>
<evidence type="ECO:0000259" key="3">
    <source>
        <dbReference type="Pfam" id="PF01370"/>
    </source>
</evidence>
<feature type="non-terminal residue" evidence="4">
    <location>
        <position position="206"/>
    </location>
</feature>
<dbReference type="Gene3D" id="3.40.50.720">
    <property type="entry name" value="NAD(P)-binding Rossmann-like Domain"/>
    <property type="match status" value="1"/>
</dbReference>
<dbReference type="PANTHER" id="PTHR43103:SF3">
    <property type="entry name" value="ADP-L-GLYCERO-D-MANNO-HEPTOSE-6-EPIMERASE"/>
    <property type="match status" value="1"/>
</dbReference>
<organism evidence="4">
    <name type="scientific">marine metagenome</name>
    <dbReference type="NCBI Taxonomy" id="408172"/>
    <lineage>
        <taxon>unclassified sequences</taxon>
        <taxon>metagenomes</taxon>
        <taxon>ecological metagenomes</taxon>
    </lineage>
</organism>
<keyword evidence="2" id="KW-0119">Carbohydrate metabolism</keyword>
<keyword evidence="1" id="KW-0521">NADP</keyword>
<evidence type="ECO:0000313" key="4">
    <source>
        <dbReference type="EMBL" id="SVA67367.1"/>
    </source>
</evidence>
<dbReference type="SUPFAM" id="SSF51735">
    <property type="entry name" value="NAD(P)-binding Rossmann-fold domains"/>
    <property type="match status" value="1"/>
</dbReference>
<dbReference type="Pfam" id="PF01370">
    <property type="entry name" value="Epimerase"/>
    <property type="match status" value="1"/>
</dbReference>
<evidence type="ECO:0000256" key="2">
    <source>
        <dbReference type="ARBA" id="ARBA00023277"/>
    </source>
</evidence>
<sequence>MIVVTGGAGFIGSHLVLGLNKTGANKIVVVDNLKNEEKNKNLIEAKIVDYIDKIDFLKLIEKRNPFCEDIDFVFHQGACTVTTEWDGRYMLENNFRYSKVLLNFCLERSIPFIYASSAAVYGINSNFAEKRKNEGPINIYGYSKWLFDQYVRSLKNKIKSQVVGLRYFNVFGPGEAHKNNMASVVYHFDNQINETGELKLFKGSHG</sequence>
<gene>
    <name evidence="4" type="ORF">METZ01_LOCUS120221</name>
</gene>
<feature type="domain" description="NAD-dependent epimerase/dehydratase" evidence="3">
    <location>
        <begin position="2"/>
        <end position="202"/>
    </location>
</feature>